<feature type="transmembrane region" description="Helical" evidence="2">
    <location>
        <begin position="70"/>
        <end position="91"/>
    </location>
</feature>
<dbReference type="RefSeq" id="WP_303911370.1">
    <property type="nucleotide sequence ID" value="NZ_DYXM01000100.1"/>
</dbReference>
<sequence length="163" mass="16746">MSEGTSAVIGEKSGAAGDAGRSGEEKSSAAADPAPPSVIGLSYALVCLTIAASVSCVIEAAYLFLRTPEFGSGITLPVPISALAAAVLNTWMVAEARKWSSKLVVQAFPLIVWMLTLICLHLGPGGNMPVPPSGRGLLLLIGGLAVPVFWGQIRSFRRLAAAT</sequence>
<dbReference type="Proteomes" id="UP000776650">
    <property type="component" value="Unassembled WGS sequence"/>
</dbReference>
<evidence type="ECO:0000313" key="4">
    <source>
        <dbReference type="Proteomes" id="UP000776650"/>
    </source>
</evidence>
<proteinExistence type="predicted"/>
<protein>
    <submittedName>
        <fullName evidence="3">Uncharacterized protein</fullName>
    </submittedName>
</protein>
<keyword evidence="2" id="KW-0472">Membrane</keyword>
<evidence type="ECO:0000256" key="1">
    <source>
        <dbReference type="SAM" id="MobiDB-lite"/>
    </source>
</evidence>
<reference evidence="3" key="1">
    <citation type="journal article" date="2021" name="PeerJ">
        <title>Extensive microbial diversity within the chicken gut microbiome revealed by metagenomics and culture.</title>
        <authorList>
            <person name="Gilroy R."/>
            <person name="Ravi A."/>
            <person name="Getino M."/>
            <person name="Pursley I."/>
            <person name="Horton D.L."/>
            <person name="Alikhan N.F."/>
            <person name="Baker D."/>
            <person name="Gharbi K."/>
            <person name="Hall N."/>
            <person name="Watson M."/>
            <person name="Adriaenssens E.M."/>
            <person name="Foster-Nyarko E."/>
            <person name="Jarju S."/>
            <person name="Secka A."/>
            <person name="Antonio M."/>
            <person name="Oren A."/>
            <person name="Chaudhuri R.R."/>
            <person name="La Ragione R."/>
            <person name="Hildebrand F."/>
            <person name="Pallen M.J."/>
        </authorList>
    </citation>
    <scope>NUCLEOTIDE SEQUENCE</scope>
    <source>
        <strain evidence="3">ChiGjej1B1-18357</strain>
    </source>
</reference>
<feature type="transmembrane region" description="Helical" evidence="2">
    <location>
        <begin position="135"/>
        <end position="153"/>
    </location>
</feature>
<dbReference type="EMBL" id="DYXM01000100">
    <property type="protein sequence ID" value="HJE90381.1"/>
    <property type="molecule type" value="Genomic_DNA"/>
</dbReference>
<feature type="transmembrane region" description="Helical" evidence="2">
    <location>
        <begin position="43"/>
        <end position="64"/>
    </location>
</feature>
<evidence type="ECO:0000256" key="2">
    <source>
        <dbReference type="SAM" id="Phobius"/>
    </source>
</evidence>
<comment type="caution">
    <text evidence="3">The sequence shown here is derived from an EMBL/GenBank/DDBJ whole genome shotgun (WGS) entry which is preliminary data.</text>
</comment>
<feature type="region of interest" description="Disordered" evidence="1">
    <location>
        <begin position="1"/>
        <end position="33"/>
    </location>
</feature>
<feature type="transmembrane region" description="Helical" evidence="2">
    <location>
        <begin position="103"/>
        <end position="123"/>
    </location>
</feature>
<accession>A0A921JYZ0</accession>
<reference evidence="3" key="2">
    <citation type="submission" date="2021-09" db="EMBL/GenBank/DDBJ databases">
        <authorList>
            <person name="Gilroy R."/>
        </authorList>
    </citation>
    <scope>NUCLEOTIDE SEQUENCE</scope>
    <source>
        <strain evidence="3">ChiGjej1B1-18357</strain>
    </source>
</reference>
<dbReference type="AlphaFoldDB" id="A0A921JYZ0"/>
<gene>
    <name evidence="3" type="ORF">K8V11_05180</name>
</gene>
<name>A0A921JYZ0_9ACTN</name>
<keyword evidence="2" id="KW-0812">Transmembrane</keyword>
<evidence type="ECO:0000313" key="3">
    <source>
        <dbReference type="EMBL" id="HJE90381.1"/>
    </source>
</evidence>
<organism evidence="3 4">
    <name type="scientific">Dietzia timorensis</name>
    <dbReference type="NCBI Taxonomy" id="499555"/>
    <lineage>
        <taxon>Bacteria</taxon>
        <taxon>Bacillati</taxon>
        <taxon>Actinomycetota</taxon>
        <taxon>Actinomycetes</taxon>
        <taxon>Mycobacteriales</taxon>
        <taxon>Dietziaceae</taxon>
        <taxon>Dietzia</taxon>
    </lineage>
</organism>
<keyword evidence="2" id="KW-1133">Transmembrane helix</keyword>